<dbReference type="Proteomes" id="UP001235513">
    <property type="component" value="Unassembled WGS sequence"/>
</dbReference>
<feature type="domain" description="DUF8202" evidence="1">
    <location>
        <begin position="61"/>
        <end position="250"/>
    </location>
</feature>
<name>A0ABT9SJJ1_9FLAO</name>
<protein>
    <recommendedName>
        <fullName evidence="1">DUF8202 domain-containing protein</fullName>
    </recommendedName>
</protein>
<evidence type="ECO:0000313" key="3">
    <source>
        <dbReference type="Proteomes" id="UP001235513"/>
    </source>
</evidence>
<proteinExistence type="predicted"/>
<sequence>MPLLVQLVLSLTDLLPVRGGNQSSAAGNFVVGSDGITGASQPWRGLVPEVIAYTNPKSGNENQRINSYLGIKYGLTLRTGGVDSGTFDYLSSTSVNVWNGTANSTYHNNVFGIARDDAGALYQKQSKSANEDQKLIIGAGSSLFNMNSANTNSLTNGQFLMTGDNGLRQSLSVALSNPAAQVNYRFASIWKVQNIGNMGNVIVAWPKKISNLHLIRSTDPTFDTSDEFVPMTSEVTVNGTVYNTAVITFNNGDYFTFGGYTHAPGGVANSLSYWYRADKDAANNGAGTEVTSWKDFFSGTVSSQLGTNPFPKYVTGAANYFNFNPGINFIATNQSLGNTNVRTVSELEYDIFTFTKEGLLPGSTNTRIFSSLVNNANQSGNIAYWDGIGINKRFNPNPDEIERVDAAYAGRYLANPGNINFSTTIPSIMYHRFTNTEVSKGLNGVANGVVGTHHVMGYLNGGHAFGSTIFSGNGSDNDSFRGSIGETIIYGAGSLTETERRRVDSYLAIKYGLTLGRTATNHYLSSTESVVWNGGENASFNNNIFGIGRDDISALHQKVSNSVNSGTILTIATDNDFVSENLAASRTAISDDQEFLITGDNNIVALPMQTVNLGNGNAKIIQREWLLQRTGTMDTVYFQADLSAYESQFYNPNVAYMIIADDANFTVNRILVQGTKTTGKWVFNHDFNTENTKRYITFGTLENAVCYKPGAIATAENPALISKVGISSLTRAGIQNSDNWPAVRNGAWLVLEARTKGFVVNRMPFNTSGNPVGIPAADFVEGMLVYDTTNKCLKMYTSQNGDALAWFCVSTQTCPD</sequence>
<keyword evidence="3" id="KW-1185">Reference proteome</keyword>
<feature type="domain" description="DUF8202" evidence="1">
    <location>
        <begin position="499"/>
        <end position="683"/>
    </location>
</feature>
<evidence type="ECO:0000313" key="2">
    <source>
        <dbReference type="EMBL" id="MDP9959601.1"/>
    </source>
</evidence>
<evidence type="ECO:0000259" key="1">
    <source>
        <dbReference type="Pfam" id="PF26628"/>
    </source>
</evidence>
<dbReference type="EMBL" id="JAUSRL010000002">
    <property type="protein sequence ID" value="MDP9959601.1"/>
    <property type="molecule type" value="Genomic_DNA"/>
</dbReference>
<comment type="caution">
    <text evidence="2">The sequence shown here is derived from an EMBL/GenBank/DDBJ whole genome shotgun (WGS) entry which is preliminary data.</text>
</comment>
<dbReference type="InterPro" id="IPR058515">
    <property type="entry name" value="DUF8202"/>
</dbReference>
<accession>A0ABT9SJJ1</accession>
<gene>
    <name evidence="2" type="ORF">J2T04_001480</name>
</gene>
<dbReference type="Pfam" id="PF26628">
    <property type="entry name" value="DUF8202"/>
    <property type="match status" value="2"/>
</dbReference>
<reference evidence="2 3" key="1">
    <citation type="submission" date="2023-07" db="EMBL/GenBank/DDBJ databases">
        <title>Sorghum-associated microbial communities from plants grown in Nebraska, USA.</title>
        <authorList>
            <person name="Schachtman D."/>
        </authorList>
    </citation>
    <scope>NUCLEOTIDE SEQUENCE [LARGE SCALE GENOMIC DNA]</scope>
    <source>
        <strain evidence="2 3">CC351</strain>
    </source>
</reference>
<dbReference type="RefSeq" id="WP_306842474.1">
    <property type="nucleotide sequence ID" value="NZ_JAUSRL010000002.1"/>
</dbReference>
<organism evidence="2 3">
    <name type="scientific">Chryseobacterium lathyri</name>
    <dbReference type="NCBI Taxonomy" id="395933"/>
    <lineage>
        <taxon>Bacteria</taxon>
        <taxon>Pseudomonadati</taxon>
        <taxon>Bacteroidota</taxon>
        <taxon>Flavobacteriia</taxon>
        <taxon>Flavobacteriales</taxon>
        <taxon>Weeksellaceae</taxon>
        <taxon>Chryseobacterium group</taxon>
        <taxon>Chryseobacterium</taxon>
    </lineage>
</organism>